<accession>R7TJS7</accession>
<dbReference type="Proteomes" id="UP000014760">
    <property type="component" value="Unassembled WGS sequence"/>
</dbReference>
<dbReference type="EMBL" id="AMQN01012590">
    <property type="status" value="NOT_ANNOTATED_CDS"/>
    <property type="molecule type" value="Genomic_DNA"/>
</dbReference>
<gene>
    <name evidence="1" type="ORF">CAPTEDRAFT_212246</name>
</gene>
<proteinExistence type="predicted"/>
<sequence>MPDSFKGSLCGICGEIGDSDMIIGSHDAEGCPSKAASLPVNPSTTDAMEYGNSHYIAGDEDGNDECREECGRNQKITMPTEDAATTWIPSPIETEPPIGPDINLL</sequence>
<reference evidence="3" key="1">
    <citation type="submission" date="2012-12" db="EMBL/GenBank/DDBJ databases">
        <authorList>
            <person name="Hellsten U."/>
            <person name="Grimwood J."/>
            <person name="Chapman J.A."/>
            <person name="Shapiro H."/>
            <person name="Aerts A."/>
            <person name="Otillar R.P."/>
            <person name="Terry A.Y."/>
            <person name="Boore J.L."/>
            <person name="Simakov O."/>
            <person name="Marletaz F."/>
            <person name="Cho S.-J."/>
            <person name="Edsinger-Gonzales E."/>
            <person name="Havlak P."/>
            <person name="Kuo D.-H."/>
            <person name="Larsson T."/>
            <person name="Lv J."/>
            <person name="Arendt D."/>
            <person name="Savage R."/>
            <person name="Osoegawa K."/>
            <person name="de Jong P."/>
            <person name="Lindberg D.R."/>
            <person name="Seaver E.C."/>
            <person name="Weisblat D.A."/>
            <person name="Putnam N.H."/>
            <person name="Grigoriev I.V."/>
            <person name="Rokhsar D.S."/>
        </authorList>
    </citation>
    <scope>NUCLEOTIDE SEQUENCE</scope>
    <source>
        <strain evidence="3">I ESC-2004</strain>
    </source>
</reference>
<dbReference type="EMBL" id="KB309625">
    <property type="protein sequence ID" value="ELT93747.1"/>
    <property type="molecule type" value="Genomic_DNA"/>
</dbReference>
<reference evidence="1 3" key="2">
    <citation type="journal article" date="2013" name="Nature">
        <title>Insights into bilaterian evolution from three spiralian genomes.</title>
        <authorList>
            <person name="Simakov O."/>
            <person name="Marletaz F."/>
            <person name="Cho S.J."/>
            <person name="Edsinger-Gonzales E."/>
            <person name="Havlak P."/>
            <person name="Hellsten U."/>
            <person name="Kuo D.H."/>
            <person name="Larsson T."/>
            <person name="Lv J."/>
            <person name="Arendt D."/>
            <person name="Savage R."/>
            <person name="Osoegawa K."/>
            <person name="de Jong P."/>
            <person name="Grimwood J."/>
            <person name="Chapman J.A."/>
            <person name="Shapiro H."/>
            <person name="Aerts A."/>
            <person name="Otillar R.P."/>
            <person name="Terry A.Y."/>
            <person name="Boore J.L."/>
            <person name="Grigoriev I.V."/>
            <person name="Lindberg D.R."/>
            <person name="Seaver E.C."/>
            <person name="Weisblat D.A."/>
            <person name="Putnam N.H."/>
            <person name="Rokhsar D.S."/>
        </authorList>
    </citation>
    <scope>NUCLEOTIDE SEQUENCE</scope>
    <source>
        <strain evidence="1 3">I ESC-2004</strain>
    </source>
</reference>
<protein>
    <recommendedName>
        <fullName evidence="4">VWFD domain-containing protein</fullName>
    </recommendedName>
</protein>
<dbReference type="AlphaFoldDB" id="R7TJS7"/>
<evidence type="ECO:0008006" key="4">
    <source>
        <dbReference type="Google" id="ProtNLM"/>
    </source>
</evidence>
<dbReference type="EnsemblMetazoa" id="CapteT212246">
    <property type="protein sequence ID" value="CapteP212246"/>
    <property type="gene ID" value="CapteG212246"/>
</dbReference>
<organism evidence="1">
    <name type="scientific">Capitella teleta</name>
    <name type="common">Polychaete worm</name>
    <dbReference type="NCBI Taxonomy" id="283909"/>
    <lineage>
        <taxon>Eukaryota</taxon>
        <taxon>Metazoa</taxon>
        <taxon>Spiralia</taxon>
        <taxon>Lophotrochozoa</taxon>
        <taxon>Annelida</taxon>
        <taxon>Polychaeta</taxon>
        <taxon>Sedentaria</taxon>
        <taxon>Scolecida</taxon>
        <taxon>Capitellidae</taxon>
        <taxon>Capitella</taxon>
    </lineage>
</organism>
<keyword evidence="3" id="KW-1185">Reference proteome</keyword>
<evidence type="ECO:0000313" key="2">
    <source>
        <dbReference type="EnsemblMetazoa" id="CapteP212246"/>
    </source>
</evidence>
<name>R7TJS7_CAPTE</name>
<evidence type="ECO:0000313" key="3">
    <source>
        <dbReference type="Proteomes" id="UP000014760"/>
    </source>
</evidence>
<dbReference type="HOGENOM" id="CLU_2239140_0_0_1"/>
<reference evidence="2" key="3">
    <citation type="submission" date="2015-06" db="UniProtKB">
        <authorList>
            <consortium name="EnsemblMetazoa"/>
        </authorList>
    </citation>
    <scope>IDENTIFICATION</scope>
</reference>
<evidence type="ECO:0000313" key="1">
    <source>
        <dbReference type="EMBL" id="ELT93747.1"/>
    </source>
</evidence>